<keyword evidence="5 7" id="KW-0472">Membrane</keyword>
<dbReference type="SUPFAM" id="SSF48652">
    <property type="entry name" value="Tetraspanin"/>
    <property type="match status" value="1"/>
</dbReference>
<feature type="transmembrane region" description="Helical" evidence="7">
    <location>
        <begin position="225"/>
        <end position="246"/>
    </location>
</feature>
<organism evidence="8 9">
    <name type="scientific">Varanus komodoensis</name>
    <name type="common">Komodo dragon</name>
    <dbReference type="NCBI Taxonomy" id="61221"/>
    <lineage>
        <taxon>Eukaryota</taxon>
        <taxon>Metazoa</taxon>
        <taxon>Chordata</taxon>
        <taxon>Craniata</taxon>
        <taxon>Vertebrata</taxon>
        <taxon>Euteleostomi</taxon>
        <taxon>Lepidosauria</taxon>
        <taxon>Squamata</taxon>
        <taxon>Bifurcata</taxon>
        <taxon>Unidentata</taxon>
        <taxon>Episquamata</taxon>
        <taxon>Toxicofera</taxon>
        <taxon>Anguimorpha</taxon>
        <taxon>Paleoanguimorpha</taxon>
        <taxon>Varanoidea</taxon>
        <taxon>Varanidae</taxon>
        <taxon>Varanus</taxon>
    </lineage>
</organism>
<dbReference type="PANTHER" id="PTHR19282:SF44">
    <property type="entry name" value="CD82 ANTIGEN"/>
    <property type="match status" value="1"/>
</dbReference>
<dbReference type="Gene3D" id="1.10.1450.10">
    <property type="entry name" value="Tetraspanin"/>
    <property type="match status" value="1"/>
</dbReference>
<dbReference type="Proteomes" id="UP000694545">
    <property type="component" value="Unplaced"/>
</dbReference>
<dbReference type="GO" id="GO:0005886">
    <property type="term" value="C:plasma membrane"/>
    <property type="evidence" value="ECO:0007669"/>
    <property type="project" value="TreeGrafter"/>
</dbReference>
<dbReference type="InterPro" id="IPR000301">
    <property type="entry name" value="Tetraspanin_animals"/>
</dbReference>
<dbReference type="InterPro" id="IPR018503">
    <property type="entry name" value="Tetraspanin_CS"/>
</dbReference>
<evidence type="ECO:0000256" key="2">
    <source>
        <dbReference type="ARBA" id="ARBA00006840"/>
    </source>
</evidence>
<dbReference type="InterPro" id="IPR018499">
    <property type="entry name" value="Tetraspanin/Peripherin"/>
</dbReference>
<dbReference type="Ensembl" id="ENSVKKT00000020195.1">
    <property type="protein sequence ID" value="ENSVKKP00000019710.1"/>
    <property type="gene ID" value="ENSVKKG00000013346.1"/>
</dbReference>
<evidence type="ECO:0000313" key="8">
    <source>
        <dbReference type="Ensembl" id="ENSVKKP00000019710.1"/>
    </source>
</evidence>
<sequence>MGNRCHKVTMYFFVFFNHLFFILGALIVAAGIWILFDKGSFSYFLHTSLSSFKAGVYLFIGVGAVTMTMGFLGCVGAFYEIQCLLGLYIICLLLILAVQVTAGLLLYLQHSTIQVRMSRIVTDLIQDYNPNDETNQTAERAWDYVQTSLSCCGWTGPENWKINSALHNSDPPSYPCSCSKLSQVPVGFCPLDAASPGPTPAKWPVAQQGCKEVVRKWSQEKLGGALGICTGVALTELLGTLLSVLLCKSAKRAP</sequence>
<evidence type="ECO:0000256" key="5">
    <source>
        <dbReference type="ARBA" id="ARBA00023136"/>
    </source>
</evidence>
<evidence type="ECO:0000256" key="1">
    <source>
        <dbReference type="ARBA" id="ARBA00004141"/>
    </source>
</evidence>
<dbReference type="AlphaFoldDB" id="A0A8D2LAX7"/>
<reference evidence="8" key="1">
    <citation type="submission" date="2025-08" db="UniProtKB">
        <authorList>
            <consortium name="Ensembl"/>
        </authorList>
    </citation>
    <scope>IDENTIFICATION</scope>
</reference>
<feature type="transmembrane region" description="Helical" evidence="7">
    <location>
        <begin position="56"/>
        <end position="79"/>
    </location>
</feature>
<protein>
    <recommendedName>
        <fullName evidence="7">Tetraspanin</fullName>
    </recommendedName>
</protein>
<feature type="transmembrane region" description="Helical" evidence="7">
    <location>
        <begin position="12"/>
        <end position="36"/>
    </location>
</feature>
<comment type="similarity">
    <text evidence="2 7">Belongs to the tetraspanin (TM4SF) family.</text>
</comment>
<feature type="transmembrane region" description="Helical" evidence="7">
    <location>
        <begin position="85"/>
        <end position="108"/>
    </location>
</feature>
<dbReference type="PRINTS" id="PR00259">
    <property type="entry name" value="TMFOUR"/>
</dbReference>
<evidence type="ECO:0000256" key="4">
    <source>
        <dbReference type="ARBA" id="ARBA00022989"/>
    </source>
</evidence>
<evidence type="ECO:0000256" key="3">
    <source>
        <dbReference type="ARBA" id="ARBA00022692"/>
    </source>
</evidence>
<evidence type="ECO:0000256" key="7">
    <source>
        <dbReference type="RuleBase" id="RU361218"/>
    </source>
</evidence>
<feature type="disulfide bond" evidence="6">
    <location>
        <begin position="152"/>
        <end position="176"/>
    </location>
</feature>
<dbReference type="PANTHER" id="PTHR19282">
    <property type="entry name" value="TETRASPANIN"/>
    <property type="match status" value="1"/>
</dbReference>
<keyword evidence="6" id="KW-1015">Disulfide bond</keyword>
<evidence type="ECO:0000256" key="6">
    <source>
        <dbReference type="PIRSR" id="PIRSR002419-1"/>
    </source>
</evidence>
<keyword evidence="4 7" id="KW-1133">Transmembrane helix</keyword>
<dbReference type="OMA" id="MKVGYCC"/>
<keyword evidence="9" id="KW-1185">Reference proteome</keyword>
<evidence type="ECO:0000313" key="9">
    <source>
        <dbReference type="Proteomes" id="UP000694545"/>
    </source>
</evidence>
<proteinExistence type="inferred from homology"/>
<dbReference type="PROSITE" id="PS00421">
    <property type="entry name" value="TM4_1"/>
    <property type="match status" value="1"/>
</dbReference>
<dbReference type="PIRSF" id="PIRSF002419">
    <property type="entry name" value="Tetraspanin"/>
    <property type="match status" value="1"/>
</dbReference>
<comment type="subcellular location">
    <subcellularLocation>
        <location evidence="1 7">Membrane</location>
        <topology evidence="1 7">Multi-pass membrane protein</topology>
    </subcellularLocation>
</comment>
<dbReference type="InterPro" id="IPR008952">
    <property type="entry name" value="Tetraspanin_EC2_sf"/>
</dbReference>
<name>A0A8D2LAX7_VARKO</name>
<dbReference type="Pfam" id="PF00335">
    <property type="entry name" value="Tetraspanin"/>
    <property type="match status" value="1"/>
</dbReference>
<accession>A0A8D2LAX7</accession>
<keyword evidence="3 7" id="KW-0812">Transmembrane</keyword>
<reference evidence="8" key="2">
    <citation type="submission" date="2025-09" db="UniProtKB">
        <authorList>
            <consortium name="Ensembl"/>
        </authorList>
    </citation>
    <scope>IDENTIFICATION</scope>
</reference>